<comment type="caution">
    <text evidence="8">The sequence shown here is derived from an EMBL/GenBank/DDBJ whole genome shotgun (WGS) entry which is preliminary data.</text>
</comment>
<dbReference type="PANTHER" id="PTHR11061:SF49">
    <property type="entry name" value="23S RRNA (URACIL(1939)-C(5))-METHYLTRANSFERASE RLMD"/>
    <property type="match status" value="1"/>
</dbReference>
<evidence type="ECO:0000259" key="7">
    <source>
        <dbReference type="PROSITE" id="PS50926"/>
    </source>
</evidence>
<dbReference type="Proteomes" id="UP000580654">
    <property type="component" value="Unassembled WGS sequence"/>
</dbReference>
<keyword evidence="1" id="KW-0004">4Fe-4S</keyword>
<feature type="binding site" evidence="6">
    <location>
        <position position="308"/>
    </location>
    <ligand>
        <name>S-adenosyl-L-methionine</name>
        <dbReference type="ChEBI" id="CHEBI:59789"/>
    </ligand>
</feature>
<keyword evidence="3 6" id="KW-0808">Transferase</keyword>
<dbReference type="Pfam" id="PF05958">
    <property type="entry name" value="tRNA_U5-meth_tr"/>
    <property type="match status" value="1"/>
</dbReference>
<accession>A0A840YJA0</accession>
<dbReference type="AlphaFoldDB" id="A0A840YJA0"/>
<evidence type="ECO:0000313" key="9">
    <source>
        <dbReference type="Proteomes" id="UP000580654"/>
    </source>
</evidence>
<dbReference type="GO" id="GO:0070475">
    <property type="term" value="P:rRNA base methylation"/>
    <property type="evidence" value="ECO:0007669"/>
    <property type="project" value="TreeGrafter"/>
</dbReference>
<dbReference type="SUPFAM" id="SSF53335">
    <property type="entry name" value="S-adenosyl-L-methionine-dependent methyltransferases"/>
    <property type="match status" value="1"/>
</dbReference>
<dbReference type="Gene3D" id="2.40.50.140">
    <property type="entry name" value="Nucleic acid-binding proteins"/>
    <property type="match status" value="1"/>
</dbReference>
<dbReference type="PANTHER" id="PTHR11061">
    <property type="entry name" value="RNA M5U METHYLTRANSFERASE"/>
    <property type="match status" value="1"/>
</dbReference>
<dbReference type="PROSITE" id="PS50926">
    <property type="entry name" value="TRAM"/>
    <property type="match status" value="1"/>
</dbReference>
<dbReference type="Gene3D" id="3.40.50.150">
    <property type="entry name" value="Vaccinia Virus protein VP39"/>
    <property type="match status" value="1"/>
</dbReference>
<dbReference type="InterPro" id="IPR002792">
    <property type="entry name" value="TRAM_dom"/>
</dbReference>
<dbReference type="Gene3D" id="2.40.50.1070">
    <property type="match status" value="1"/>
</dbReference>
<gene>
    <name evidence="8" type="ORF">FHS87_002814</name>
</gene>
<dbReference type="InterPro" id="IPR010280">
    <property type="entry name" value="U5_MeTrfase_fam"/>
</dbReference>
<evidence type="ECO:0000256" key="2">
    <source>
        <dbReference type="ARBA" id="ARBA00022603"/>
    </source>
</evidence>
<feature type="active site" description="Nucleophile" evidence="6">
    <location>
        <position position="380"/>
    </location>
</feature>
<dbReference type="Pfam" id="PF01938">
    <property type="entry name" value="TRAM"/>
    <property type="match status" value="1"/>
</dbReference>
<evidence type="ECO:0000313" key="8">
    <source>
        <dbReference type="EMBL" id="MBB5694762.1"/>
    </source>
</evidence>
<dbReference type="RefSeq" id="WP_184519388.1">
    <property type="nucleotide sequence ID" value="NZ_JACIJD010000012.1"/>
</dbReference>
<sequence length="425" mass="44189">MRVTIEAMGAAGDGIARDEAGRPLFIPFALPGEVVEAEPGPARGEGRVAALTAVETPSPDRVPPPCPHFGICGGCAVQHWADEPVAAWKAARVAEALSRAGFPGSPVEPAPPSPRNSRRRADFAIRRRAEGVAVGFHARGSSEPFDMAVCFVIDPRILALVEPLRALMGSLAALRRAGSAMVNLLDTGPDLWIRTDGPLTPGDRTKLAGFAAAHGIPRIAWSKEGTREAPEIAAQEGPAIVTLSGVPVSPAPGAFLQATPQGEAAIVAAVLAGLPARMAGRPRIIELHAGLGTLSFPLAGKGRVEAYEGAPEAATALQAAAGRAGARVKSVRRDLVRQPLLPAELNGAAALVLDPPFAGAAEQAAILARSTIPRVIYVSCNPAALSRDLQPFARAPGWKVERAVMVDQFLWSSQVEAVVTLARVI</sequence>
<comment type="caution">
    <text evidence="6">Lacks conserved residue(s) required for the propagation of feature annotation.</text>
</comment>
<keyword evidence="9" id="KW-1185">Reference proteome</keyword>
<feature type="binding site" evidence="6">
    <location>
        <position position="257"/>
    </location>
    <ligand>
        <name>S-adenosyl-L-methionine</name>
        <dbReference type="ChEBI" id="CHEBI:59789"/>
    </ligand>
</feature>
<evidence type="ECO:0000256" key="1">
    <source>
        <dbReference type="ARBA" id="ARBA00022485"/>
    </source>
</evidence>
<dbReference type="GO" id="GO:0051539">
    <property type="term" value="F:4 iron, 4 sulfur cluster binding"/>
    <property type="evidence" value="ECO:0007669"/>
    <property type="project" value="UniProtKB-KW"/>
</dbReference>
<keyword evidence="5" id="KW-0411">Iron-sulfur</keyword>
<organism evidence="8 9">
    <name type="scientific">Muricoccus pecuniae</name>
    <dbReference type="NCBI Taxonomy" id="693023"/>
    <lineage>
        <taxon>Bacteria</taxon>
        <taxon>Pseudomonadati</taxon>
        <taxon>Pseudomonadota</taxon>
        <taxon>Alphaproteobacteria</taxon>
        <taxon>Acetobacterales</taxon>
        <taxon>Roseomonadaceae</taxon>
        <taxon>Muricoccus</taxon>
    </lineage>
</organism>
<evidence type="ECO:0000256" key="4">
    <source>
        <dbReference type="ARBA" id="ARBA00022691"/>
    </source>
</evidence>
<name>A0A840YJA0_9PROT</name>
<protein>
    <submittedName>
        <fullName evidence="8">23S rRNA (Uracil1939-C5)-methyltransferase</fullName>
        <ecNumber evidence="8">2.1.1.190</ecNumber>
    </submittedName>
</protein>
<keyword evidence="2 6" id="KW-0489">Methyltransferase</keyword>
<dbReference type="InterPro" id="IPR012340">
    <property type="entry name" value="NA-bd_OB-fold"/>
</dbReference>
<evidence type="ECO:0000256" key="5">
    <source>
        <dbReference type="ARBA" id="ARBA00023014"/>
    </source>
</evidence>
<keyword evidence="1" id="KW-0479">Metal-binding</keyword>
<feature type="domain" description="TRAM" evidence="7">
    <location>
        <begin position="1"/>
        <end position="53"/>
    </location>
</feature>
<keyword evidence="4 6" id="KW-0949">S-adenosyl-L-methionine</keyword>
<proteinExistence type="inferred from homology"/>
<comment type="similarity">
    <text evidence="6">Belongs to the class I-like SAM-binding methyltransferase superfamily. RNA M5U methyltransferase family.</text>
</comment>
<dbReference type="SUPFAM" id="SSF50249">
    <property type="entry name" value="Nucleic acid-binding proteins"/>
    <property type="match status" value="1"/>
</dbReference>
<reference evidence="8 9" key="1">
    <citation type="submission" date="2020-08" db="EMBL/GenBank/DDBJ databases">
        <title>Genomic Encyclopedia of Type Strains, Phase IV (KMG-IV): sequencing the most valuable type-strain genomes for metagenomic binning, comparative biology and taxonomic classification.</title>
        <authorList>
            <person name="Goeker M."/>
        </authorList>
    </citation>
    <scope>NUCLEOTIDE SEQUENCE [LARGE SCALE GENOMIC DNA]</scope>
    <source>
        <strain evidence="8 9">DSM 25622</strain>
    </source>
</reference>
<evidence type="ECO:0000256" key="3">
    <source>
        <dbReference type="ARBA" id="ARBA00022679"/>
    </source>
</evidence>
<dbReference type="EC" id="2.1.1.190" evidence="8"/>
<feature type="binding site" evidence="6">
    <location>
        <position position="354"/>
    </location>
    <ligand>
        <name>S-adenosyl-L-methionine</name>
        <dbReference type="ChEBI" id="CHEBI:59789"/>
    </ligand>
</feature>
<keyword evidence="1" id="KW-0408">Iron</keyword>
<dbReference type="InterPro" id="IPR029063">
    <property type="entry name" value="SAM-dependent_MTases_sf"/>
</dbReference>
<dbReference type="PROSITE" id="PS51687">
    <property type="entry name" value="SAM_MT_RNA_M5U"/>
    <property type="match status" value="1"/>
</dbReference>
<dbReference type="GO" id="GO:0070041">
    <property type="term" value="F:rRNA (uridine-C5-)-methyltransferase activity"/>
    <property type="evidence" value="ECO:0007669"/>
    <property type="project" value="TreeGrafter"/>
</dbReference>
<dbReference type="EMBL" id="JACIJD010000012">
    <property type="protein sequence ID" value="MBB5694762.1"/>
    <property type="molecule type" value="Genomic_DNA"/>
</dbReference>
<evidence type="ECO:0000256" key="6">
    <source>
        <dbReference type="PROSITE-ProRule" id="PRU01024"/>
    </source>
</evidence>